<dbReference type="Proteomes" id="UP000233837">
    <property type="component" value="Unassembled WGS sequence"/>
</dbReference>
<dbReference type="EMBL" id="KZ503303">
    <property type="protein sequence ID" value="PKU66036.1"/>
    <property type="molecule type" value="Genomic_DNA"/>
</dbReference>
<gene>
    <name evidence="3" type="primary">STP11</name>
    <name evidence="3" type="ORF">MA16_Dca009112</name>
</gene>
<keyword evidence="4" id="KW-1185">Reference proteome</keyword>
<keyword evidence="2" id="KW-0812">Transmembrane</keyword>
<evidence type="ECO:0000313" key="4">
    <source>
        <dbReference type="Proteomes" id="UP000233837"/>
    </source>
</evidence>
<dbReference type="AlphaFoldDB" id="A0A2I0VRJ2"/>
<keyword evidence="3" id="KW-0762">Sugar transport</keyword>
<evidence type="ECO:0000256" key="2">
    <source>
        <dbReference type="SAM" id="Phobius"/>
    </source>
</evidence>
<reference evidence="3 4" key="1">
    <citation type="journal article" date="2016" name="Sci. Rep.">
        <title>The Dendrobium catenatum Lindl. genome sequence provides insights into polysaccharide synthase, floral development and adaptive evolution.</title>
        <authorList>
            <person name="Zhang G.Q."/>
            <person name="Xu Q."/>
            <person name="Bian C."/>
            <person name="Tsai W.C."/>
            <person name="Yeh C.M."/>
            <person name="Liu K.W."/>
            <person name="Yoshida K."/>
            <person name="Zhang L.S."/>
            <person name="Chang S.B."/>
            <person name="Chen F."/>
            <person name="Shi Y."/>
            <person name="Su Y.Y."/>
            <person name="Zhang Y.Q."/>
            <person name="Chen L.J."/>
            <person name="Yin Y."/>
            <person name="Lin M."/>
            <person name="Huang H."/>
            <person name="Deng H."/>
            <person name="Wang Z.W."/>
            <person name="Zhu S.L."/>
            <person name="Zhao X."/>
            <person name="Deng C."/>
            <person name="Niu S.C."/>
            <person name="Huang J."/>
            <person name="Wang M."/>
            <person name="Liu G.H."/>
            <person name="Yang H.J."/>
            <person name="Xiao X.J."/>
            <person name="Hsiao Y.Y."/>
            <person name="Wu W.L."/>
            <person name="Chen Y.Y."/>
            <person name="Mitsuda N."/>
            <person name="Ohme-Takagi M."/>
            <person name="Luo Y.B."/>
            <person name="Van de Peer Y."/>
            <person name="Liu Z.J."/>
        </authorList>
    </citation>
    <scope>NUCLEOTIDE SEQUENCE [LARGE SCALE GENOMIC DNA]</scope>
    <source>
        <tissue evidence="3">The whole plant</tissue>
    </source>
</reference>
<evidence type="ECO:0000256" key="1">
    <source>
        <dbReference type="SAM" id="MobiDB-lite"/>
    </source>
</evidence>
<protein>
    <submittedName>
        <fullName evidence="3">Sugar transport protein 11</fullName>
    </submittedName>
</protein>
<keyword evidence="2" id="KW-1133">Transmembrane helix</keyword>
<reference evidence="3 4" key="2">
    <citation type="journal article" date="2017" name="Nature">
        <title>The Apostasia genome and the evolution of orchids.</title>
        <authorList>
            <person name="Zhang G.Q."/>
            <person name="Liu K.W."/>
            <person name="Li Z."/>
            <person name="Lohaus R."/>
            <person name="Hsiao Y.Y."/>
            <person name="Niu S.C."/>
            <person name="Wang J.Y."/>
            <person name="Lin Y.C."/>
            <person name="Xu Q."/>
            <person name="Chen L.J."/>
            <person name="Yoshida K."/>
            <person name="Fujiwara S."/>
            <person name="Wang Z.W."/>
            <person name="Zhang Y.Q."/>
            <person name="Mitsuda N."/>
            <person name="Wang M."/>
            <person name="Liu G.H."/>
            <person name="Pecoraro L."/>
            <person name="Huang H.X."/>
            <person name="Xiao X.J."/>
            <person name="Lin M."/>
            <person name="Wu X.Y."/>
            <person name="Wu W.L."/>
            <person name="Chen Y.Y."/>
            <person name="Chang S.B."/>
            <person name="Sakamoto S."/>
            <person name="Ohme-Takagi M."/>
            <person name="Yagi M."/>
            <person name="Zeng S.J."/>
            <person name="Shen C.Y."/>
            <person name="Yeh C.M."/>
            <person name="Luo Y.B."/>
            <person name="Tsai W.C."/>
            <person name="Van de Peer Y."/>
            <person name="Liu Z.J."/>
        </authorList>
    </citation>
    <scope>NUCLEOTIDE SEQUENCE [LARGE SCALE GENOMIC DNA]</scope>
    <source>
        <tissue evidence="3">The whole plant</tissue>
    </source>
</reference>
<accession>A0A2I0VRJ2</accession>
<evidence type="ECO:0000313" key="3">
    <source>
        <dbReference type="EMBL" id="PKU66036.1"/>
    </source>
</evidence>
<feature type="transmembrane region" description="Helical" evidence="2">
    <location>
        <begin position="131"/>
        <end position="151"/>
    </location>
</feature>
<name>A0A2I0VRJ2_9ASPA</name>
<keyword evidence="2" id="KW-0472">Membrane</keyword>
<feature type="region of interest" description="Disordered" evidence="1">
    <location>
        <begin position="48"/>
        <end position="73"/>
    </location>
</feature>
<proteinExistence type="predicted"/>
<keyword evidence="3" id="KW-0813">Transport</keyword>
<organism evidence="3 4">
    <name type="scientific">Dendrobium catenatum</name>
    <dbReference type="NCBI Taxonomy" id="906689"/>
    <lineage>
        <taxon>Eukaryota</taxon>
        <taxon>Viridiplantae</taxon>
        <taxon>Streptophyta</taxon>
        <taxon>Embryophyta</taxon>
        <taxon>Tracheophyta</taxon>
        <taxon>Spermatophyta</taxon>
        <taxon>Magnoliopsida</taxon>
        <taxon>Liliopsida</taxon>
        <taxon>Asparagales</taxon>
        <taxon>Orchidaceae</taxon>
        <taxon>Epidendroideae</taxon>
        <taxon>Malaxideae</taxon>
        <taxon>Dendrobiinae</taxon>
        <taxon>Dendrobium</taxon>
    </lineage>
</organism>
<sequence length="157" mass="16279">MSSSSTRLTKLVKSSGSSCSALATKSAPALVTNPAPALALAVKPVAASDPLSRQSPLSRLRNCDPLSRRSGESCSSYVSNSTSYRVEQPSVRARLAIELELVWSSFTPKPGTSAAMAAKLQNAAADKEPRITLFVVLTCMVAGSGGLLFGYDLGISG</sequence>